<reference evidence="1 2" key="1">
    <citation type="journal article" date="2023" name="bioRxiv">
        <title>An intranuclear bacterial parasite of deep-sea mussels expresses apoptosis inhibitors acquired from its host.</title>
        <authorList>
            <person name="Gonzalez Porras M.A."/>
            <person name="Assie A."/>
            <person name="Tietjen M."/>
            <person name="Violette M."/>
            <person name="Kleiner M."/>
            <person name="Gruber-Vodicka H."/>
            <person name="Dubilier N."/>
            <person name="Leisch N."/>
        </authorList>
    </citation>
    <scope>NUCLEOTIDE SEQUENCE [LARGE SCALE GENOMIC DNA]</scope>
    <source>
        <strain evidence="1">IAP13</strain>
    </source>
</reference>
<dbReference type="EMBL" id="JASXSV010000009">
    <property type="protein sequence ID" value="MDP0588994.1"/>
    <property type="molecule type" value="Genomic_DNA"/>
</dbReference>
<evidence type="ECO:0000313" key="2">
    <source>
        <dbReference type="Proteomes" id="UP001178148"/>
    </source>
</evidence>
<proteinExistence type="predicted"/>
<name>A0AA90NR49_9GAMM</name>
<accession>A0AA90NR49</accession>
<keyword evidence="2" id="KW-1185">Reference proteome</keyword>
<protein>
    <submittedName>
        <fullName evidence="1">Uncharacterized protein</fullName>
    </submittedName>
</protein>
<dbReference type="Proteomes" id="UP001178148">
    <property type="component" value="Unassembled WGS sequence"/>
</dbReference>
<sequence>MFIPKFMQKRHHETMRTTSSSTGLARLKKVMTPIPAFHMRGAKVIQGVKCFFSNIYSRVLRRNTVADNPPSASTINARHLVNVQGNSEQPILVSAIVPSSELSVITSTNVTKMTSKEILEKSCQDWALSAPVVDKLHIQDELIKVDREKFKELCVLRMDKLRGYLAPQYIAYATNLLFRNPDQEKFKELEQKLKEFDANPTAFIDHMESFEDKLNIFSLRKTLDLHHFNIYKGLNLFDVKKNSFSNLEGLGQSLIKERNLFEAGNSSKTSRIITAFVKPLKVFIQKGEEKGITKHSLERRVVVDCQSKVDDVNNAMNDLKEVANSNNIPLLAFNNLSKVGVCGLLYQEYPECILSLLDVRLAELEADIEKTFSRVMAILPQALGNRKIKAKEFIATLKAHLSTVKTNTPEAFHSFLSQLEKYETIFEKIPFRVALTSKFIDLPGAEKINILEVKSSGGLFNGLVLDEQKSMMQDELILDDAYQSLVEREEHHDRLKYTPLQPVAKHFTKGHVLHFVGENPARARELIMQYIVKYPDLLEKQIEHSIPKPTKKKLQVFFANKENKWAVKALQKELTANHLLGSITSLEPELLCDIIISDCSHQLIKEYKPSVALQMEKIIAIKNKVINHEALSHKQELEEFISDPKNNDLKHNIRLHICTLYLDELAESIGSINPETADQSTLVRAIKTRKLFDDLKGMVGDDPAIENRFAIGSPLEKHYVKLKSLLAWSFIVREQQAKKKTWCLRIPDKQNFMEVISKTNLLPDTEAKLYKATADYVERLTLSLEDPTAVKDDIVSIQRACYDLFSLQQNKVYEDALWVMESKHKQNTDAFLGACSSNSWNTLSMDGDYVEGIELLKVIDKRQKKLVHVKPDKGLLFAPLTSAADIIGAPTTLKEKIVDLEHKNLLLTIGYNYKDELKKNVIKRFVDIPGCLRFWDRSEQPINVLSSSNDSTVSHEQIQAQGEASTSCLERVLGHVETYQKAANCHPKFREMCSNSISLSLISLRLAGLPIPATLETMIHGCSGFLAVSFAAYPKQLTVNEFNAFSEGEKQAFRDIQFLTDSSSMLMLPVLGTCAIKDAVFGRLAGGNLQAGVTSWTIQQIFNLVPADQVQAVYAKVTGLLPVSSSPFAFITGMFGNVSKLNKGKVVLYLASSKKWAATIVASVVFRYKEIVRTWASRHDDGWQPFMLEVGKVLTIAACSLAMVVLSTGITALTSGAVLPLLFMVPQMFLTVWGLCETMGTIEYYGGWLATLNIAQRYLQGTGAVNEGIMKRACLESTKNIMSNLMESSCYKDYEEQEILREYYGVYSAQYYEHKKEQFNNEADFTKWKALHDKAVDTWLHSQRKGISQQEKYLSSNIKAFGFINEELKAFDKDSNNKENVDRINKTLAKLGLQLRANTVNILELLLFFKGEIQSHLALFFNIDELPEESEVIKLLLTQRMKEAYIGGQIKTDALEQSGSSNKFEEKARKHFLKRIESNVVISLDQKIKDLIAHTVFKIFSRSKGESLNSSDARQHVQLQFERAAIDHNNFAAARLSKPDELFSNKCSYATSDDNDNDDNDEFFDAIS</sequence>
<organism evidence="1 2">
    <name type="scientific">Candidatus Endonucleibacter bathymodioli</name>
    <dbReference type="NCBI Taxonomy" id="539814"/>
    <lineage>
        <taxon>Bacteria</taxon>
        <taxon>Pseudomonadati</taxon>
        <taxon>Pseudomonadota</taxon>
        <taxon>Gammaproteobacteria</taxon>
        <taxon>Oceanospirillales</taxon>
        <taxon>Endozoicomonadaceae</taxon>
        <taxon>Candidatus Endonucleibacter</taxon>
    </lineage>
</organism>
<comment type="caution">
    <text evidence="1">The sequence shown here is derived from an EMBL/GenBank/DDBJ whole genome shotgun (WGS) entry which is preliminary data.</text>
</comment>
<evidence type="ECO:0000313" key="1">
    <source>
        <dbReference type="EMBL" id="MDP0588994.1"/>
    </source>
</evidence>
<gene>
    <name evidence="1" type="ORF">QS748_07295</name>
</gene>